<keyword evidence="3" id="KW-0472">Membrane</keyword>
<name>A0ABT0AR82_9LACT</name>
<dbReference type="Pfam" id="PF18041">
    <property type="entry name" value="MapZ_EC1"/>
    <property type="match status" value="1"/>
</dbReference>
<proteinExistence type="predicted"/>
<feature type="region of interest" description="Disordered" evidence="2">
    <location>
        <begin position="481"/>
        <end position="524"/>
    </location>
</feature>
<evidence type="ECO:0000256" key="1">
    <source>
        <dbReference type="SAM" id="Coils"/>
    </source>
</evidence>
<protein>
    <recommendedName>
        <fullName evidence="8">Mid-cell-anchored protein Z</fullName>
    </recommendedName>
</protein>
<keyword evidence="1" id="KW-0175">Coiled coil</keyword>
<feature type="compositionally biased region" description="Basic and acidic residues" evidence="2">
    <location>
        <begin position="155"/>
        <end position="173"/>
    </location>
</feature>
<evidence type="ECO:0000259" key="4">
    <source>
        <dbReference type="Pfam" id="PF18041"/>
    </source>
</evidence>
<evidence type="ECO:0000313" key="6">
    <source>
        <dbReference type="EMBL" id="MCJ1989218.1"/>
    </source>
</evidence>
<feature type="region of interest" description="Disordered" evidence="2">
    <location>
        <begin position="80"/>
        <end position="186"/>
    </location>
</feature>
<evidence type="ECO:0000259" key="5">
    <source>
        <dbReference type="Pfam" id="PF18708"/>
    </source>
</evidence>
<sequence length="643" mass="68121">MAKKKKKSTFKEKTIALKDVENLTVEQIAAQSDTLASENKDKESTLDRYIRQHRSEIESAKKDRHSKTVEAANALDQFVRTAREDANTQVPDLSGADNNLDVSETPVSDSSLDESEAPASESNLDGSDASVSEGSLDTSDTLVVDSQTDATDTAVTDHETAAHDGSESAHHVASESVKATDASQEVDPVFPEIQGSFDTVLLAADDAAVSVGSIDSDTAEEAQTDTNQPKLDDDTLVDDLKIAEEVPESAVVDTKSDTFSEVSTVPPLIIEDNTGLDSALAEDQLSEQLEPVVASKTPVVEPKKNKKPVIIGICALILLAAGGLVWANINQSKQKEADKTSQSSQKKSEEAKATKAFDQQYAGFFTDDKQTKLKNDQFAKIGELVSAVDKLKANADYQSLKKKVDALKTEISVTEAMNANFDKAIIVDGVLDKTAIVKDGVKLSYTATENDGLNSLLKEAIAHGQAQQAEKAKSVAAASAAAPAVTPTTPNTTTNSASQSEGATNQSAGSMNQANAGANQSTAPATNGGSAVAGYGLTTAQYQAQYPAITLETGRSRVPVDPNANLNDAAFVWASGIRELVLQKCRDRGYITGDAYILLPASIQKGNGYYNLYKTDGTYLVSINCKTGYFVGNAAGHADNLDY</sequence>
<keyword evidence="3" id="KW-0812">Transmembrane</keyword>
<evidence type="ECO:0000313" key="7">
    <source>
        <dbReference type="Proteomes" id="UP001522450"/>
    </source>
</evidence>
<feature type="compositionally biased region" description="Polar residues" evidence="2">
    <location>
        <begin position="120"/>
        <end position="154"/>
    </location>
</feature>
<evidence type="ECO:0000256" key="3">
    <source>
        <dbReference type="SAM" id="Phobius"/>
    </source>
</evidence>
<feature type="coiled-coil region" evidence="1">
    <location>
        <begin position="390"/>
        <end position="417"/>
    </location>
</feature>
<dbReference type="RefSeq" id="WP_244034322.1">
    <property type="nucleotide sequence ID" value="NZ_JAAECS010000002.1"/>
</dbReference>
<feature type="transmembrane region" description="Helical" evidence="3">
    <location>
        <begin position="309"/>
        <end position="329"/>
    </location>
</feature>
<organism evidence="6 7">
    <name type="scientific">Pseudolactococcus carnosus</name>
    <dbReference type="NCBI Taxonomy" id="2749961"/>
    <lineage>
        <taxon>Bacteria</taxon>
        <taxon>Bacillati</taxon>
        <taxon>Bacillota</taxon>
        <taxon>Bacilli</taxon>
        <taxon>Lactobacillales</taxon>
        <taxon>Streptococcaceae</taxon>
        <taxon>Pseudolactococcus</taxon>
    </lineage>
</organism>
<keyword evidence="7" id="KW-1185">Reference proteome</keyword>
<dbReference type="InterPro" id="IPR041295">
    <property type="entry name" value="MapZ_EC1"/>
</dbReference>
<keyword evidence="3" id="KW-1133">Transmembrane helix</keyword>
<dbReference type="InterPro" id="IPR040532">
    <property type="entry name" value="MapZ_C2"/>
</dbReference>
<feature type="compositionally biased region" description="Polar residues" evidence="2">
    <location>
        <begin position="501"/>
        <end position="524"/>
    </location>
</feature>
<reference evidence="6 7" key="1">
    <citation type="journal article" date="2022" name="Microbiol. Res.">
        <title>Comparative genome analysis, predicted lifestyle and antimicrobial strategies of Lactococcus carnosus and Lactococcus paracarnosus isolated from meat.</title>
        <authorList>
            <person name="Werum V."/>
            <person name="Ehrmann M."/>
            <person name="Vogel R."/>
            <person name="Hilgarth M."/>
        </authorList>
    </citation>
    <scope>NUCLEOTIDE SEQUENCE [LARGE SCALE GENOMIC DNA]</scope>
    <source>
        <strain evidence="6 7">TMW22177</strain>
    </source>
</reference>
<gene>
    <name evidence="6" type="ORF">GYN21_03200</name>
</gene>
<comment type="caution">
    <text evidence="6">The sequence shown here is derived from an EMBL/GenBank/DDBJ whole genome shotgun (WGS) entry which is preliminary data.</text>
</comment>
<dbReference type="Proteomes" id="UP001522450">
    <property type="component" value="Unassembled WGS sequence"/>
</dbReference>
<evidence type="ECO:0008006" key="8">
    <source>
        <dbReference type="Google" id="ProtNLM"/>
    </source>
</evidence>
<feature type="domain" description="MapZ extracellular C-terminal" evidence="5">
    <location>
        <begin position="564"/>
        <end position="633"/>
    </location>
</feature>
<feature type="domain" description="MapZ extracellular" evidence="4">
    <location>
        <begin position="339"/>
        <end position="462"/>
    </location>
</feature>
<dbReference type="EMBL" id="JAAECS010000002">
    <property type="protein sequence ID" value="MCJ1989218.1"/>
    <property type="molecule type" value="Genomic_DNA"/>
</dbReference>
<evidence type="ECO:0000256" key="2">
    <source>
        <dbReference type="SAM" id="MobiDB-lite"/>
    </source>
</evidence>
<accession>A0ABT0AR82</accession>
<feature type="compositionally biased region" description="Low complexity" evidence="2">
    <location>
        <begin position="481"/>
        <end position="500"/>
    </location>
</feature>
<feature type="region of interest" description="Disordered" evidence="2">
    <location>
        <begin position="333"/>
        <end position="352"/>
    </location>
</feature>
<feature type="compositionally biased region" description="Polar residues" evidence="2">
    <location>
        <begin position="87"/>
        <end position="110"/>
    </location>
</feature>
<dbReference type="Pfam" id="PF18708">
    <property type="entry name" value="MapZ_C2"/>
    <property type="match status" value="1"/>
</dbReference>